<feature type="compositionally biased region" description="Acidic residues" evidence="1">
    <location>
        <begin position="59"/>
        <end position="71"/>
    </location>
</feature>
<feature type="compositionally biased region" description="Basic and acidic residues" evidence="1">
    <location>
        <begin position="72"/>
        <end position="113"/>
    </location>
</feature>
<dbReference type="RefSeq" id="YP_009036980.1">
    <property type="nucleotide sequence ID" value="NC_024216.1"/>
</dbReference>
<reference evidence="3" key="1">
    <citation type="submission" date="2014-09" db="EMBL/GenBank/DDBJ databases">
        <authorList>
            <person name="Sauder A.B."/>
            <person name="McKenzie Q.R."/>
            <person name="Temple L.M."/>
            <person name="Alexis B.K."/>
            <person name="Al-Atrache Z."/>
            <person name="Lewis L.O."/>
            <person name="Loesser-Casey K.E."/>
            <person name="Mitchell K.J."/>
        </authorList>
    </citation>
    <scope>NUCLEOTIDE SEQUENCE [LARGE SCALE GENOMIC DNA]</scope>
</reference>
<evidence type="ECO:0000313" key="3">
    <source>
        <dbReference type="Proteomes" id="UP000026902"/>
    </source>
</evidence>
<sequence>MAEVKISELTKELEEVSKSVAIPVDEVVAPEAPEFKPEDKEKDEDEVVEAPEEKKEDKEPEDEKEEETVEEVVEKSDKEDKKDEKDKDKAKGKDKSDKKEDKKDKEKEDKEPVAKSAEALISNGELISAFESVVKSYGAVAESQNGLVERLERIEKSVLPMIENIAKHIEELKAKEVVETPAEKPKEEEEEVVEEDNTEDTKPEEKKEEVSKSMNEDLEGKGVEYVQKSADNVLVEDEEDAPEEEEVFKAADHVKEVVNYYTSGQASANEQYFLFGAVNRVKNGRETEEDVRAFRAIVGK</sequence>
<proteinExistence type="predicted"/>
<dbReference type="Proteomes" id="UP000026902">
    <property type="component" value="Segment"/>
</dbReference>
<evidence type="ECO:0000313" key="2">
    <source>
        <dbReference type="EMBL" id="AHZ09514.1"/>
    </source>
</evidence>
<feature type="compositionally biased region" description="Acidic residues" evidence="1">
    <location>
        <begin position="41"/>
        <end position="50"/>
    </location>
</feature>
<keyword evidence="3" id="KW-1185">Reference proteome</keyword>
<dbReference type="GeneID" id="19526380"/>
<feature type="compositionally biased region" description="Basic and acidic residues" evidence="1">
    <location>
        <begin position="199"/>
        <end position="222"/>
    </location>
</feature>
<feature type="compositionally biased region" description="Basic and acidic residues" evidence="1">
    <location>
        <begin position="174"/>
        <end position="187"/>
    </location>
</feature>
<dbReference type="KEGG" id="vg:19526380"/>
<accession>A0A024AYY4</accession>
<feature type="region of interest" description="Disordered" evidence="1">
    <location>
        <begin position="174"/>
        <end position="223"/>
    </location>
</feature>
<evidence type="ECO:0000256" key="1">
    <source>
        <dbReference type="SAM" id="MobiDB-lite"/>
    </source>
</evidence>
<organism evidence="2 3">
    <name type="scientific">Bacillus phage CAM003</name>
    <dbReference type="NCBI Taxonomy" id="1486657"/>
    <lineage>
        <taxon>Viruses</taxon>
        <taxon>Duplodnaviria</taxon>
        <taxon>Heunggongvirae</taxon>
        <taxon>Uroviricota</taxon>
        <taxon>Caudoviricetes</taxon>
        <taxon>Herelleviridae</taxon>
        <taxon>Bastillevirinae</taxon>
        <taxon>Bastillevirus</taxon>
        <taxon>Bastillevirus CAM003</taxon>
    </lineage>
</organism>
<dbReference type="EMBL" id="KJ489397">
    <property type="protein sequence ID" value="AHZ09514.1"/>
    <property type="molecule type" value="Genomic_DNA"/>
</dbReference>
<protein>
    <submittedName>
        <fullName evidence="2">Uncharacterized protein</fullName>
    </submittedName>
</protein>
<name>A0A024AYY4_9CAUD</name>
<feature type="region of interest" description="Disordered" evidence="1">
    <location>
        <begin position="15"/>
        <end position="116"/>
    </location>
</feature>
<feature type="compositionally biased region" description="Acidic residues" evidence="1">
    <location>
        <begin position="188"/>
        <end position="198"/>
    </location>
</feature>